<sequence length="227" mass="24709">MKPTHLKRLISIWRRPGLSLLTQLLIARRVARQYDEEQRLDRLVIRSHAKVLSVGFPFTRSRLAELTEQARRSREARREARAAIGHWVVLLGGAIEETIGVSKICDALSVNPVHRGEVSEAGPGEALDYLVFVAGLEESAAQLSGRSAQTFKRGGLFQCVLERMIAYGKANPGALPDPLAPGGPLYGLPVTQIGADGAAKVTRAALTVHSRDGTSKVVKRKPEVHRG</sequence>
<accession>A0A6G6J262</accession>
<evidence type="ECO:0000313" key="2">
    <source>
        <dbReference type="Proteomes" id="UP000501063"/>
    </source>
</evidence>
<reference evidence="1 2" key="1">
    <citation type="submission" date="2020-02" db="EMBL/GenBank/DDBJ databases">
        <title>Integrative conjugative elements (ICEs) and plasmids drive adaptation of Pseudomonas nitroreducens strain HBP1 to wastewater environment.</title>
        <authorList>
            <person name="Sentchilo V."/>
            <person name="Carraro N."/>
            <person name="Bertelli C."/>
            <person name="van der Meer J.R."/>
        </authorList>
    </citation>
    <scope>NUCLEOTIDE SEQUENCE [LARGE SCALE GENOMIC DNA]</scope>
    <source>
        <strain evidence="1 2">HBP1</strain>
    </source>
</reference>
<evidence type="ECO:0000313" key="1">
    <source>
        <dbReference type="EMBL" id="QIE89485.1"/>
    </source>
</evidence>
<name>A0A6G6J262_PSENT</name>
<protein>
    <submittedName>
        <fullName evidence="1">Uncharacterized protein</fullName>
    </submittedName>
</protein>
<dbReference type="EMBL" id="CP049140">
    <property type="protein sequence ID" value="QIE89485.1"/>
    <property type="molecule type" value="Genomic_DNA"/>
</dbReference>
<dbReference type="Proteomes" id="UP000501063">
    <property type="component" value="Chromosome"/>
</dbReference>
<dbReference type="KEGG" id="pnt:G5B91_25770"/>
<dbReference type="AlphaFoldDB" id="A0A6G6J262"/>
<gene>
    <name evidence="1" type="ORF">G5B91_25770</name>
</gene>
<organism evidence="1 2">
    <name type="scientific">Pseudomonas nitroreducens</name>
    <dbReference type="NCBI Taxonomy" id="46680"/>
    <lineage>
        <taxon>Bacteria</taxon>
        <taxon>Pseudomonadati</taxon>
        <taxon>Pseudomonadota</taxon>
        <taxon>Gammaproteobacteria</taxon>
        <taxon>Pseudomonadales</taxon>
        <taxon>Pseudomonadaceae</taxon>
        <taxon>Pseudomonas</taxon>
    </lineage>
</organism>
<proteinExistence type="predicted"/>
<dbReference type="RefSeq" id="WP_128082476.1">
    <property type="nucleotide sequence ID" value="NZ_CP049140.1"/>
</dbReference>